<evidence type="ECO:0000259" key="6">
    <source>
        <dbReference type="Pfam" id="PF01782"/>
    </source>
</evidence>
<sequence length="180" mass="20148">MEQRLQVGIITASHGLKGEVKVYPTTDDPARFRRLKQVILDSGKETRTLEIEGVKFFKQLVILKFKGLDDINDVEKFRKASLYVTRDNAVRLKKDEFFIADLIDMTVETEDGTVLGTLRDVITTGANDVYEVTLLQGGSVLIPAIKECILEVDVEKARMRVHLLDGLLDLGNDGRGGNKE</sequence>
<comment type="domain">
    <text evidence="5">The PRC barrel domain binds ribosomal protein uS19.</text>
</comment>
<dbReference type="Gene3D" id="2.30.30.240">
    <property type="entry name" value="PRC-barrel domain"/>
    <property type="match status" value="1"/>
</dbReference>
<dbReference type="GO" id="GO:0006364">
    <property type="term" value="P:rRNA processing"/>
    <property type="evidence" value="ECO:0007669"/>
    <property type="project" value="UniProtKB-UniRule"/>
</dbReference>
<organism evidence="8 9">
    <name type="scientific">Eisenbergiella tayi</name>
    <dbReference type="NCBI Taxonomy" id="1432052"/>
    <lineage>
        <taxon>Bacteria</taxon>
        <taxon>Bacillati</taxon>
        <taxon>Bacillota</taxon>
        <taxon>Clostridia</taxon>
        <taxon>Lachnospirales</taxon>
        <taxon>Lachnospiraceae</taxon>
        <taxon>Eisenbergiella</taxon>
    </lineage>
</organism>
<dbReference type="PANTHER" id="PTHR33692:SF1">
    <property type="entry name" value="RIBOSOME MATURATION FACTOR RIMM"/>
    <property type="match status" value="1"/>
</dbReference>
<dbReference type="NCBIfam" id="TIGR02273">
    <property type="entry name" value="16S_RimM"/>
    <property type="match status" value="1"/>
</dbReference>
<dbReference type="InterPro" id="IPR036976">
    <property type="entry name" value="RimM_N_sf"/>
</dbReference>
<dbReference type="GO" id="GO:0042274">
    <property type="term" value="P:ribosomal small subunit biogenesis"/>
    <property type="evidence" value="ECO:0007669"/>
    <property type="project" value="UniProtKB-UniRule"/>
</dbReference>
<dbReference type="InterPro" id="IPR011033">
    <property type="entry name" value="PRC_barrel-like_sf"/>
</dbReference>
<evidence type="ECO:0000256" key="5">
    <source>
        <dbReference type="HAMAP-Rule" id="MF_00014"/>
    </source>
</evidence>
<gene>
    <name evidence="5 8" type="primary">rimM</name>
    <name evidence="8" type="ORF">BEH84_06336</name>
</gene>
<reference evidence="8 9" key="1">
    <citation type="submission" date="2016-07" db="EMBL/GenBank/DDBJ databases">
        <title>Characterization of isolates of Eisenbergiella tayi derived from blood cultures, using whole genome sequencing.</title>
        <authorList>
            <person name="Burdz T."/>
            <person name="Wiebe D."/>
            <person name="Huynh C."/>
            <person name="Bernard K."/>
        </authorList>
    </citation>
    <scope>NUCLEOTIDE SEQUENCE [LARGE SCALE GENOMIC DNA]</scope>
    <source>
        <strain evidence="8 9">NML 120489</strain>
    </source>
</reference>
<dbReference type="InterPro" id="IPR056792">
    <property type="entry name" value="PRC_RimM"/>
</dbReference>
<dbReference type="GeneID" id="93304297"/>
<dbReference type="EMBL" id="MCGI01000010">
    <property type="protein sequence ID" value="ODM02193.1"/>
    <property type="molecule type" value="Genomic_DNA"/>
</dbReference>
<dbReference type="SUPFAM" id="SSF50346">
    <property type="entry name" value="PRC-barrel domain"/>
    <property type="match status" value="1"/>
</dbReference>
<feature type="domain" description="RimM N-terminal" evidence="6">
    <location>
        <begin position="6"/>
        <end position="87"/>
    </location>
</feature>
<dbReference type="InterPro" id="IPR009000">
    <property type="entry name" value="Transl_B-barrel_sf"/>
</dbReference>
<dbReference type="InterPro" id="IPR002676">
    <property type="entry name" value="RimM_N"/>
</dbReference>
<evidence type="ECO:0000256" key="2">
    <source>
        <dbReference type="ARBA" id="ARBA00022517"/>
    </source>
</evidence>
<comment type="similarity">
    <text evidence="5">Belongs to the RimM family.</text>
</comment>
<dbReference type="HAMAP" id="MF_00014">
    <property type="entry name" value="Ribosome_mat_RimM"/>
    <property type="match status" value="1"/>
</dbReference>
<dbReference type="AlphaFoldDB" id="A0A1E3A0B4"/>
<dbReference type="Proteomes" id="UP000095003">
    <property type="component" value="Unassembled WGS sequence"/>
</dbReference>
<dbReference type="SUPFAM" id="SSF50447">
    <property type="entry name" value="Translation proteins"/>
    <property type="match status" value="1"/>
</dbReference>
<proteinExistence type="inferred from homology"/>
<dbReference type="Gene3D" id="2.40.30.60">
    <property type="entry name" value="RimM"/>
    <property type="match status" value="1"/>
</dbReference>
<dbReference type="PANTHER" id="PTHR33692">
    <property type="entry name" value="RIBOSOME MATURATION FACTOR RIMM"/>
    <property type="match status" value="1"/>
</dbReference>
<dbReference type="InterPro" id="IPR011961">
    <property type="entry name" value="RimM"/>
</dbReference>
<dbReference type="RefSeq" id="WP_069159587.1">
    <property type="nucleotide sequence ID" value="NZ_BAABXS010000001.1"/>
</dbReference>
<dbReference type="GO" id="GO:0005840">
    <property type="term" value="C:ribosome"/>
    <property type="evidence" value="ECO:0007669"/>
    <property type="project" value="InterPro"/>
</dbReference>
<comment type="caution">
    <text evidence="8">The sequence shown here is derived from an EMBL/GenBank/DDBJ whole genome shotgun (WGS) entry which is preliminary data.</text>
</comment>
<evidence type="ECO:0000313" key="9">
    <source>
        <dbReference type="Proteomes" id="UP000095003"/>
    </source>
</evidence>
<dbReference type="GO" id="GO:0005737">
    <property type="term" value="C:cytoplasm"/>
    <property type="evidence" value="ECO:0007669"/>
    <property type="project" value="UniProtKB-SubCell"/>
</dbReference>
<dbReference type="GO" id="GO:0043022">
    <property type="term" value="F:ribosome binding"/>
    <property type="evidence" value="ECO:0007669"/>
    <property type="project" value="InterPro"/>
</dbReference>
<evidence type="ECO:0000259" key="7">
    <source>
        <dbReference type="Pfam" id="PF24986"/>
    </source>
</evidence>
<keyword evidence="4 5" id="KW-0143">Chaperone</keyword>
<protein>
    <recommendedName>
        <fullName evidence="5">Ribosome maturation factor RimM</fullName>
    </recommendedName>
</protein>
<dbReference type="Pfam" id="PF24986">
    <property type="entry name" value="PRC_RimM"/>
    <property type="match status" value="1"/>
</dbReference>
<keyword evidence="1 5" id="KW-0963">Cytoplasm</keyword>
<comment type="subunit">
    <text evidence="5">Binds ribosomal protein uS19.</text>
</comment>
<evidence type="ECO:0000256" key="1">
    <source>
        <dbReference type="ARBA" id="ARBA00022490"/>
    </source>
</evidence>
<name>A0A1E3A0B4_9FIRM</name>
<evidence type="ECO:0000313" key="8">
    <source>
        <dbReference type="EMBL" id="ODM02193.1"/>
    </source>
</evidence>
<evidence type="ECO:0000256" key="4">
    <source>
        <dbReference type="ARBA" id="ARBA00023186"/>
    </source>
</evidence>
<keyword evidence="3 5" id="KW-0698">rRNA processing</keyword>
<dbReference type="PATRIC" id="fig|1432052.3.peg.6994"/>
<feature type="domain" description="Ribosome maturation factor RimM PRC barrel" evidence="7">
    <location>
        <begin position="101"/>
        <end position="167"/>
    </location>
</feature>
<comment type="subcellular location">
    <subcellularLocation>
        <location evidence="5">Cytoplasm</location>
    </subcellularLocation>
</comment>
<accession>A0A1E3A0B4</accession>
<dbReference type="Pfam" id="PF01782">
    <property type="entry name" value="RimM"/>
    <property type="match status" value="1"/>
</dbReference>
<evidence type="ECO:0000256" key="3">
    <source>
        <dbReference type="ARBA" id="ARBA00022552"/>
    </source>
</evidence>
<comment type="function">
    <text evidence="5">An accessory protein needed during the final step in the assembly of 30S ribosomal subunit, possibly for assembly of the head region. Essential for efficient processing of 16S rRNA. May be needed both before and after RbfA during the maturation of 16S rRNA. It has affinity for free ribosomal 30S subunits but not for 70S ribosomes.</text>
</comment>
<keyword evidence="2 5" id="KW-0690">Ribosome biogenesis</keyword>